<dbReference type="AlphaFoldDB" id="A0A9P9BII3"/>
<accession>A0A9P9BII3</accession>
<evidence type="ECO:0000313" key="1">
    <source>
        <dbReference type="EMBL" id="KAH7014385.1"/>
    </source>
</evidence>
<evidence type="ECO:0000313" key="2">
    <source>
        <dbReference type="Proteomes" id="UP000756346"/>
    </source>
</evidence>
<sequence>METKLLPSETSVAPHTTWKLTTDPSVDTNQAPCNISGGLEMVSPIIQLTENGLWVHPIKVVWKFLEEVCDVGANDRCSTHVHLSLPETYSVIQMKRLAQAVIYFEGAVPLILPESRRSNHYARSNWKDNEYFKGDSRDQAMAKLEGCTTIEAVIEMMNPGKHKRYYGWNFTAFKSYGTVEFRRGAGSTNAQQVLQWITLSTTFLRASLRIATSEDFRHYPETVGGLYRFLSSVPRAQDNWKKLFDHKDFDQYQEPQKLGQLRPAEEAAFQRKFRHDSGPSLMLNAIAEYKKAQKKH</sequence>
<protein>
    <submittedName>
        <fullName evidence="1">Amidoligase enzyme-domain-containing protein</fullName>
    </submittedName>
</protein>
<dbReference type="InterPro" id="IPR022025">
    <property type="entry name" value="Amidoligase_2"/>
</dbReference>
<dbReference type="GeneID" id="70180983"/>
<dbReference type="PANTHER" id="PTHR36847:SF1">
    <property type="entry name" value="AMIDOLIGASE ENZYME"/>
    <property type="match status" value="1"/>
</dbReference>
<reference evidence="1" key="1">
    <citation type="journal article" date="2021" name="Nat. Commun.">
        <title>Genetic determinants of endophytism in the Arabidopsis root mycobiome.</title>
        <authorList>
            <person name="Mesny F."/>
            <person name="Miyauchi S."/>
            <person name="Thiergart T."/>
            <person name="Pickel B."/>
            <person name="Atanasova L."/>
            <person name="Karlsson M."/>
            <person name="Huettel B."/>
            <person name="Barry K.W."/>
            <person name="Haridas S."/>
            <person name="Chen C."/>
            <person name="Bauer D."/>
            <person name="Andreopoulos W."/>
            <person name="Pangilinan J."/>
            <person name="LaButti K."/>
            <person name="Riley R."/>
            <person name="Lipzen A."/>
            <person name="Clum A."/>
            <person name="Drula E."/>
            <person name="Henrissat B."/>
            <person name="Kohler A."/>
            <person name="Grigoriev I.V."/>
            <person name="Martin F.M."/>
            <person name="Hacquard S."/>
        </authorList>
    </citation>
    <scope>NUCLEOTIDE SEQUENCE</scope>
    <source>
        <strain evidence="1">MPI-CAGE-CH-0230</strain>
    </source>
</reference>
<comment type="caution">
    <text evidence="1">The sequence shown here is derived from an EMBL/GenBank/DDBJ whole genome shotgun (WGS) entry which is preliminary data.</text>
</comment>
<name>A0A9P9BII3_9PEZI</name>
<gene>
    <name evidence="1" type="ORF">B0I36DRAFT_278253</name>
</gene>
<dbReference type="EMBL" id="JAGTJQ010000013">
    <property type="protein sequence ID" value="KAH7014385.1"/>
    <property type="molecule type" value="Genomic_DNA"/>
</dbReference>
<dbReference type="OrthoDB" id="5291055at2759"/>
<keyword evidence="2" id="KW-1185">Reference proteome</keyword>
<proteinExistence type="predicted"/>
<dbReference type="PANTHER" id="PTHR36847">
    <property type="entry name" value="AMIDOLIGASE ENZYME"/>
    <property type="match status" value="1"/>
</dbReference>
<dbReference type="Proteomes" id="UP000756346">
    <property type="component" value="Unassembled WGS sequence"/>
</dbReference>
<organism evidence="1 2">
    <name type="scientific">Microdochium trichocladiopsis</name>
    <dbReference type="NCBI Taxonomy" id="1682393"/>
    <lineage>
        <taxon>Eukaryota</taxon>
        <taxon>Fungi</taxon>
        <taxon>Dikarya</taxon>
        <taxon>Ascomycota</taxon>
        <taxon>Pezizomycotina</taxon>
        <taxon>Sordariomycetes</taxon>
        <taxon>Xylariomycetidae</taxon>
        <taxon>Xylariales</taxon>
        <taxon>Microdochiaceae</taxon>
        <taxon>Microdochium</taxon>
    </lineage>
</organism>
<dbReference type="RefSeq" id="XP_046005352.1">
    <property type="nucleotide sequence ID" value="XM_046151437.1"/>
</dbReference>
<dbReference type="Pfam" id="PF12224">
    <property type="entry name" value="Amidoligase_2"/>
    <property type="match status" value="1"/>
</dbReference>